<dbReference type="Proteomes" id="UP000662814">
    <property type="component" value="Chromosome"/>
</dbReference>
<comment type="similarity">
    <text evidence="1 3">Belongs to the short-chain dehydrogenases/reductases (SDR) family.</text>
</comment>
<dbReference type="InterPro" id="IPR036291">
    <property type="entry name" value="NAD(P)-bd_dom_sf"/>
</dbReference>
<dbReference type="RefSeq" id="WP_166985198.1">
    <property type="nucleotide sequence ID" value="NZ_CP061169.1"/>
</dbReference>
<dbReference type="EMBL" id="CP061169">
    <property type="protein sequence ID" value="QPZ38906.1"/>
    <property type="molecule type" value="Genomic_DNA"/>
</dbReference>
<gene>
    <name evidence="4" type="ORF">HCR76_02040</name>
</gene>
<keyword evidence="2" id="KW-0560">Oxidoreductase</keyword>
<sequence length="234" mass="23976">MQIEGKVVLVTGANRGIGAEFVTQLKARGARKIYAAARDVATLPDHGIEPIELDVTDSARIAALADELADVQLIINNAGIATGESLIGGDVARIRHELDTNAFGPLLLVRTLAGALAENGGGAVINVISAASWFAAPGATSYALSKAAAWSATDGIRLELAGQGTQVLAVHMALVDTDMTAALDAPKTSAVDVVSAALDGLEAGESEVLADEATRGLKRTLNQSPEERYGAPLA</sequence>
<name>A0ABX6YJB6_9MICO</name>
<dbReference type="InterPro" id="IPR002347">
    <property type="entry name" value="SDR_fam"/>
</dbReference>
<evidence type="ECO:0000313" key="5">
    <source>
        <dbReference type="Proteomes" id="UP000662814"/>
    </source>
</evidence>
<dbReference type="Pfam" id="PF00106">
    <property type="entry name" value="adh_short"/>
    <property type="match status" value="1"/>
</dbReference>
<dbReference type="PANTHER" id="PTHR44169:SF6">
    <property type="entry name" value="NADPH-DEPENDENT 1-ACYLDIHYDROXYACETONE PHOSPHATE REDUCTASE"/>
    <property type="match status" value="1"/>
</dbReference>
<organism evidence="4 5">
    <name type="scientific">Paramicrobacterium chengjingii</name>
    <dbReference type="NCBI Taxonomy" id="2769067"/>
    <lineage>
        <taxon>Bacteria</taxon>
        <taxon>Bacillati</taxon>
        <taxon>Actinomycetota</taxon>
        <taxon>Actinomycetes</taxon>
        <taxon>Micrococcales</taxon>
        <taxon>Microbacteriaceae</taxon>
        <taxon>Paramicrobacterium</taxon>
    </lineage>
</organism>
<dbReference type="PRINTS" id="PR00081">
    <property type="entry name" value="GDHRDH"/>
</dbReference>
<protein>
    <submittedName>
        <fullName evidence="4">SDR family oxidoreductase</fullName>
    </submittedName>
</protein>
<keyword evidence="5" id="KW-1185">Reference proteome</keyword>
<evidence type="ECO:0000313" key="4">
    <source>
        <dbReference type="EMBL" id="QPZ38906.1"/>
    </source>
</evidence>
<reference evidence="4 5" key="1">
    <citation type="submission" date="2020-12" db="EMBL/GenBank/DDBJ databases">
        <title>Microbacterium sp. HY060.</title>
        <authorList>
            <person name="Zhou J."/>
        </authorList>
    </citation>
    <scope>NUCLEOTIDE SEQUENCE [LARGE SCALE GENOMIC DNA]</scope>
    <source>
        <strain evidence="4 5">HY60</strain>
    </source>
</reference>
<evidence type="ECO:0000256" key="2">
    <source>
        <dbReference type="ARBA" id="ARBA00023002"/>
    </source>
</evidence>
<evidence type="ECO:0000256" key="1">
    <source>
        <dbReference type="ARBA" id="ARBA00006484"/>
    </source>
</evidence>
<dbReference type="Gene3D" id="3.40.50.720">
    <property type="entry name" value="NAD(P)-binding Rossmann-like Domain"/>
    <property type="match status" value="1"/>
</dbReference>
<dbReference type="NCBIfam" id="NF006119">
    <property type="entry name" value="PRK08264.1-5"/>
    <property type="match status" value="1"/>
</dbReference>
<dbReference type="PANTHER" id="PTHR44169">
    <property type="entry name" value="NADPH-DEPENDENT 1-ACYLDIHYDROXYACETONE PHOSPHATE REDUCTASE"/>
    <property type="match status" value="1"/>
</dbReference>
<evidence type="ECO:0000256" key="3">
    <source>
        <dbReference type="RuleBase" id="RU000363"/>
    </source>
</evidence>
<dbReference type="PRINTS" id="PR00080">
    <property type="entry name" value="SDRFAMILY"/>
</dbReference>
<dbReference type="SUPFAM" id="SSF51735">
    <property type="entry name" value="NAD(P)-binding Rossmann-fold domains"/>
    <property type="match status" value="1"/>
</dbReference>
<proteinExistence type="inferred from homology"/>
<accession>A0ABX6YJB6</accession>